<dbReference type="PANTHER" id="PTHR38595">
    <property type="entry name" value="CYTOPLASMIC PROTEIN-RELATED"/>
    <property type="match status" value="1"/>
</dbReference>
<evidence type="ECO:0000313" key="2">
    <source>
        <dbReference type="EMBL" id="WGL95045.1"/>
    </source>
</evidence>
<dbReference type="Pfam" id="PF04965">
    <property type="entry name" value="GPW_gp25"/>
    <property type="match status" value="1"/>
</dbReference>
<feature type="domain" description="IraD/Gp25-like" evidence="1">
    <location>
        <begin position="35"/>
        <end position="126"/>
    </location>
</feature>
<dbReference type="InterPro" id="IPR007048">
    <property type="entry name" value="IraD/Gp25-like"/>
</dbReference>
<dbReference type="AlphaFoldDB" id="A0AA95GDD4"/>
<dbReference type="EMBL" id="CP123498">
    <property type="protein sequence ID" value="WGL95045.1"/>
    <property type="molecule type" value="Genomic_DNA"/>
</dbReference>
<sequence>MQAQAIPSFLYRLHDDFPHEEEFEIKNNQRQAAIDSLVSDLNMLFSSRPLSGSLDVYDELERSILNYGVIDVVDVDILHDERIELLRKNIYQSLVLFEPRLQDITIKLQNNSPENIIFWVQGLFWGQRIVFSVSWSSVAYSYSVFWEE</sequence>
<accession>A0AA95GDD4</accession>
<dbReference type="Proteomes" id="UP001177597">
    <property type="component" value="Chromosome"/>
</dbReference>
<gene>
    <name evidence="2" type="ORF">QE207_15460</name>
</gene>
<evidence type="ECO:0000259" key="1">
    <source>
        <dbReference type="Pfam" id="PF04965"/>
    </source>
</evidence>
<reference evidence="2" key="1">
    <citation type="submission" date="2023-04" db="EMBL/GenBank/DDBJ databases">
        <title>Genome dynamics across the evolutionary transition to endosymbiosis.</title>
        <authorList>
            <person name="Siozios S."/>
            <person name="Nadal-Jimenez P."/>
            <person name="Azagi T."/>
            <person name="Sprong H."/>
            <person name="Frost C.L."/>
            <person name="Parratt S.R."/>
            <person name="Taylor G."/>
            <person name="Brettell L."/>
            <person name="Lew K.C."/>
            <person name="Croft L."/>
            <person name="King K.C."/>
            <person name="Brockhurst M.A."/>
            <person name="Hypsa V."/>
            <person name="Novakova E."/>
            <person name="Darby A.C."/>
            <person name="Hurst G.D.D."/>
        </authorList>
    </citation>
    <scope>NUCLEOTIDE SEQUENCE</scope>
    <source>
        <strain evidence="2">AIh</strain>
    </source>
</reference>
<dbReference type="InterPro" id="IPR053176">
    <property type="entry name" value="T6SS_TssE1-like"/>
</dbReference>
<protein>
    <submittedName>
        <fullName evidence="2">GPW/gp25 family protein</fullName>
    </submittedName>
</protein>
<evidence type="ECO:0000313" key="3">
    <source>
        <dbReference type="Proteomes" id="UP001177597"/>
    </source>
</evidence>
<name>A0AA95GDD4_9GAMM</name>
<organism evidence="2 3">
    <name type="scientific">Arsenophonus nasoniae</name>
    <name type="common">son-killer infecting Nasonia vitripennis</name>
    <dbReference type="NCBI Taxonomy" id="638"/>
    <lineage>
        <taxon>Bacteria</taxon>
        <taxon>Pseudomonadati</taxon>
        <taxon>Pseudomonadota</taxon>
        <taxon>Gammaproteobacteria</taxon>
        <taxon>Enterobacterales</taxon>
        <taxon>Morganellaceae</taxon>
        <taxon>Arsenophonus</taxon>
    </lineage>
</organism>
<proteinExistence type="predicted"/>
<dbReference type="PANTHER" id="PTHR38595:SF1">
    <property type="entry name" value="TYPE VI SECRETION SYSTEM COMPONENT TSSE1"/>
    <property type="match status" value="1"/>
</dbReference>
<dbReference type="SUPFAM" id="SSF160719">
    <property type="entry name" value="gpW/gp25-like"/>
    <property type="match status" value="1"/>
</dbReference>
<dbReference type="RefSeq" id="WP_280629120.1">
    <property type="nucleotide sequence ID" value="NZ_CP123498.1"/>
</dbReference>